<dbReference type="NCBIfam" id="TIGR00976">
    <property type="entry name" value="CocE_NonD"/>
    <property type="match status" value="1"/>
</dbReference>
<dbReference type="SUPFAM" id="SSF49785">
    <property type="entry name" value="Galactose-binding domain-like"/>
    <property type="match status" value="1"/>
</dbReference>
<gene>
    <name evidence="3" type="ORF">HH308_05645</name>
</gene>
<dbReference type="PANTHER" id="PTHR43056:SF10">
    <property type="entry name" value="COCE_NOND FAMILY, PUTATIVE (AFU_ORTHOLOGUE AFUA_7G00600)-RELATED"/>
    <property type="match status" value="1"/>
</dbReference>
<dbReference type="GO" id="GO:0008239">
    <property type="term" value="F:dipeptidyl-peptidase activity"/>
    <property type="evidence" value="ECO:0007669"/>
    <property type="project" value="InterPro"/>
</dbReference>
<dbReference type="InterPro" id="IPR013736">
    <property type="entry name" value="Xaa-Pro_dipept_C"/>
</dbReference>
<protein>
    <submittedName>
        <fullName evidence="3">CocE/NonD family hydrolase</fullName>
    </submittedName>
</protein>
<dbReference type="AlphaFoldDB" id="A0A848KRW8"/>
<reference evidence="3 4" key="1">
    <citation type="submission" date="2020-04" db="EMBL/GenBank/DDBJ databases">
        <title>Gordonia sp. nov. TBRC 11910.</title>
        <authorList>
            <person name="Suriyachadkun C."/>
        </authorList>
    </citation>
    <scope>NUCLEOTIDE SEQUENCE [LARGE SCALE GENOMIC DNA]</scope>
    <source>
        <strain evidence="3 4">TBRC 11910</strain>
    </source>
</reference>
<dbReference type="InterPro" id="IPR050585">
    <property type="entry name" value="Xaa-Pro_dipeptidyl-ppase/CocE"/>
</dbReference>
<evidence type="ECO:0000256" key="1">
    <source>
        <dbReference type="ARBA" id="ARBA00022801"/>
    </source>
</evidence>
<dbReference type="Gene3D" id="3.40.50.1820">
    <property type="entry name" value="alpha/beta hydrolase"/>
    <property type="match status" value="1"/>
</dbReference>
<accession>A0A848KRW8</accession>
<dbReference type="Pfam" id="PF08530">
    <property type="entry name" value="PepX_C"/>
    <property type="match status" value="1"/>
</dbReference>
<name>A0A848KRW8_9ACTN</name>
<evidence type="ECO:0000259" key="2">
    <source>
        <dbReference type="SMART" id="SM00939"/>
    </source>
</evidence>
<dbReference type="InterPro" id="IPR005674">
    <property type="entry name" value="CocE/Ser_esterase"/>
</dbReference>
<dbReference type="Gene3D" id="2.60.120.260">
    <property type="entry name" value="Galactose-binding domain-like"/>
    <property type="match status" value="1"/>
</dbReference>
<evidence type="ECO:0000313" key="4">
    <source>
        <dbReference type="Proteomes" id="UP000550729"/>
    </source>
</evidence>
<dbReference type="SMART" id="SM00939">
    <property type="entry name" value="PepX_C"/>
    <property type="match status" value="1"/>
</dbReference>
<dbReference type="Proteomes" id="UP000550729">
    <property type="component" value="Unassembled WGS sequence"/>
</dbReference>
<dbReference type="SUPFAM" id="SSF53474">
    <property type="entry name" value="alpha/beta-Hydrolases"/>
    <property type="match status" value="1"/>
</dbReference>
<dbReference type="InterPro" id="IPR000383">
    <property type="entry name" value="Xaa-Pro-like_dom"/>
</dbReference>
<sequence length="568" mass="62588">MRIEWDVAVPMSDGAILRADVFRPDDDGAHPVLMTLGPYGKGLAFQEGFAGMWQRLAAEYPDALAGSSNRFQVWETADPEKWVPDGYICIRVDSRGAGRSPGLLDMLSPQEAHDYYDAIEWAGTQPWSSGKVGLLGISYYAANQWIVAALRPPHLTAICPWEGFTDFYRDLNRHGGILSRFGQAWQDHQIFTVQHGVGERGRVNPNTGELVAGPPTLSDAELSLNRVETIGEGKRRNVVDDFSAARTPDLSQIEVPVLSAANWAHHLHTRGNFDGWDKVASTQKWLEVHGFEHYAEFYTDYGVALQKRFFGHFLSGEDTGWETQPPVFLNVRHVDGTFEQRAEQEWPLARTQWTRFYLDDGALTTTAPASTTPIDFAALGPGAEFWTPPLSQPLEITGPASARLRIASSTTDADLFVTVRVQDSDGREVSLVSAIDPHGVLGVGWLRASHRELDDAASLPYRPWHAHTREMPLTPGDPVDVDVEIWPTSIVVPTGYRLGITVSGRDYEMPGDGPWPVLYGIENRGNGVFVHDDTDDRPTDVFGGSTTLFTADGASSVLLPIIPATDEG</sequence>
<dbReference type="Pfam" id="PF02129">
    <property type="entry name" value="Peptidase_S15"/>
    <property type="match status" value="1"/>
</dbReference>
<dbReference type="InterPro" id="IPR008979">
    <property type="entry name" value="Galactose-bd-like_sf"/>
</dbReference>
<dbReference type="InterPro" id="IPR029058">
    <property type="entry name" value="AB_hydrolase_fold"/>
</dbReference>
<organism evidence="3 4">
    <name type="scientific">Gordonia asplenii</name>
    <dbReference type="NCBI Taxonomy" id="2725283"/>
    <lineage>
        <taxon>Bacteria</taxon>
        <taxon>Bacillati</taxon>
        <taxon>Actinomycetota</taxon>
        <taxon>Actinomycetes</taxon>
        <taxon>Mycobacteriales</taxon>
        <taxon>Gordoniaceae</taxon>
        <taxon>Gordonia</taxon>
    </lineage>
</organism>
<keyword evidence="4" id="KW-1185">Reference proteome</keyword>
<evidence type="ECO:0000313" key="3">
    <source>
        <dbReference type="EMBL" id="NMO00697.1"/>
    </source>
</evidence>
<dbReference type="EMBL" id="JABBNB010000004">
    <property type="protein sequence ID" value="NMO00697.1"/>
    <property type="molecule type" value="Genomic_DNA"/>
</dbReference>
<dbReference type="Gene3D" id="1.10.3020.20">
    <property type="match status" value="1"/>
</dbReference>
<dbReference type="PANTHER" id="PTHR43056">
    <property type="entry name" value="PEPTIDASE S9 PROLYL OLIGOPEPTIDASE"/>
    <property type="match status" value="1"/>
</dbReference>
<comment type="caution">
    <text evidence="3">The sequence shown here is derived from an EMBL/GenBank/DDBJ whole genome shotgun (WGS) entry which is preliminary data.</text>
</comment>
<feature type="domain" description="Xaa-Pro dipeptidyl-peptidase C-terminal" evidence="2">
    <location>
        <begin position="307"/>
        <end position="559"/>
    </location>
</feature>
<proteinExistence type="predicted"/>
<keyword evidence="1 3" id="KW-0378">Hydrolase</keyword>